<comment type="caution">
    <text evidence="2">The sequence shown here is derived from an EMBL/GenBank/DDBJ whole genome shotgun (WGS) entry which is preliminary data.</text>
</comment>
<dbReference type="Proteomes" id="UP001219568">
    <property type="component" value="Unassembled WGS sequence"/>
</dbReference>
<evidence type="ECO:0000256" key="1">
    <source>
        <dbReference type="SAM" id="Phobius"/>
    </source>
</evidence>
<keyword evidence="1" id="KW-0472">Membrane</keyword>
<dbReference type="AlphaFoldDB" id="A0AAD6IFD5"/>
<evidence type="ECO:0000313" key="2">
    <source>
        <dbReference type="EMBL" id="KAJ6044918.1"/>
    </source>
</evidence>
<protein>
    <submittedName>
        <fullName evidence="2">Uncharacterized protein</fullName>
    </submittedName>
</protein>
<reference evidence="2" key="1">
    <citation type="journal article" date="2023" name="IMA Fungus">
        <title>Comparative genomic study of the Penicillium genus elucidates a diverse pangenome and 15 lateral gene transfer events.</title>
        <authorList>
            <person name="Petersen C."/>
            <person name="Sorensen T."/>
            <person name="Nielsen M.R."/>
            <person name="Sondergaard T.E."/>
            <person name="Sorensen J.L."/>
            <person name="Fitzpatrick D.A."/>
            <person name="Frisvad J.C."/>
            <person name="Nielsen K.L."/>
        </authorList>
    </citation>
    <scope>NUCLEOTIDE SEQUENCE</scope>
    <source>
        <strain evidence="2">IBT 15450</strain>
    </source>
</reference>
<reference evidence="2" key="2">
    <citation type="submission" date="2023-01" db="EMBL/GenBank/DDBJ databases">
        <authorList>
            <person name="Petersen C."/>
        </authorList>
    </citation>
    <scope>NUCLEOTIDE SEQUENCE</scope>
    <source>
        <strain evidence="2">IBT 15450</strain>
    </source>
</reference>
<feature type="transmembrane region" description="Helical" evidence="1">
    <location>
        <begin position="12"/>
        <end position="37"/>
    </location>
</feature>
<sequence>MSQTLYIWLARIAWVISVHFFFDACHAFITLIAVGIFTESWLGTAGEPWAYPALFGGFRLSTPNLKGGNLMKANS</sequence>
<keyword evidence="1" id="KW-1133">Transmembrane helix</keyword>
<keyword evidence="3" id="KW-1185">Reference proteome</keyword>
<accession>A0AAD6IFD5</accession>
<gene>
    <name evidence="2" type="ORF">N7460_006273</name>
</gene>
<keyword evidence="1" id="KW-0812">Transmembrane</keyword>
<dbReference type="EMBL" id="JAQJZL010000004">
    <property type="protein sequence ID" value="KAJ6044918.1"/>
    <property type="molecule type" value="Genomic_DNA"/>
</dbReference>
<organism evidence="2 3">
    <name type="scientific">Penicillium canescens</name>
    <dbReference type="NCBI Taxonomy" id="5083"/>
    <lineage>
        <taxon>Eukaryota</taxon>
        <taxon>Fungi</taxon>
        <taxon>Dikarya</taxon>
        <taxon>Ascomycota</taxon>
        <taxon>Pezizomycotina</taxon>
        <taxon>Eurotiomycetes</taxon>
        <taxon>Eurotiomycetidae</taxon>
        <taxon>Eurotiales</taxon>
        <taxon>Aspergillaceae</taxon>
        <taxon>Penicillium</taxon>
    </lineage>
</organism>
<evidence type="ECO:0000313" key="3">
    <source>
        <dbReference type="Proteomes" id="UP001219568"/>
    </source>
</evidence>
<name>A0AAD6IFD5_PENCN</name>
<proteinExistence type="predicted"/>